<keyword evidence="2 3" id="KW-0040">ANK repeat</keyword>
<gene>
    <name evidence="4" type="ORF">ZT1A5_G3984</name>
</gene>
<feature type="repeat" description="ANK" evidence="3">
    <location>
        <begin position="267"/>
        <end position="299"/>
    </location>
</feature>
<sequence>MSLCFDQAYTALRNGRISYEQYLHEVLANFADTRHARVALLKRSWEFSINDPVGNSIREAVLSTPTIPHQDLQTHLLPLYLSVLHSSLPSLRHHLSHPMAQHKPILRSLLTLAASLSSAQILHYLLSAYPTLSLKETNASLALSYTRRTAPMLDVLYNHDWRSIRNSATEFQRATEWALHTHAEELDWFLAHGGIVNQEVLTRTTRCQTKIAADCVALLLERGGVEMFKQTGVLQMAAKRGQAEVVRMLVETGINVDEVVQLERYREGTTALEEAARGGHVETARMLVAYGAGMKSSGGRLASARL</sequence>
<keyword evidence="1" id="KW-0677">Repeat</keyword>
<dbReference type="Pfam" id="PF12796">
    <property type="entry name" value="Ank_2"/>
    <property type="match status" value="1"/>
</dbReference>
<dbReference type="InterPro" id="IPR002110">
    <property type="entry name" value="Ankyrin_rpt"/>
</dbReference>
<dbReference type="PROSITE" id="PS50297">
    <property type="entry name" value="ANK_REP_REGION"/>
    <property type="match status" value="1"/>
</dbReference>
<protein>
    <submittedName>
        <fullName evidence="4">Uncharacterized protein</fullName>
    </submittedName>
</protein>
<dbReference type="EMBL" id="LT882678">
    <property type="protein sequence ID" value="SMY22544.1"/>
    <property type="molecule type" value="Genomic_DNA"/>
</dbReference>
<dbReference type="SMART" id="SM00248">
    <property type="entry name" value="ANK"/>
    <property type="match status" value="3"/>
</dbReference>
<feature type="repeat" description="ANK" evidence="3">
    <location>
        <begin position="229"/>
        <end position="261"/>
    </location>
</feature>
<proteinExistence type="predicted"/>
<evidence type="ECO:0000313" key="5">
    <source>
        <dbReference type="Proteomes" id="UP000215453"/>
    </source>
</evidence>
<evidence type="ECO:0000256" key="1">
    <source>
        <dbReference type="ARBA" id="ARBA00022737"/>
    </source>
</evidence>
<organism evidence="4 5">
    <name type="scientific">Zymoseptoria tritici ST99CH_1A5</name>
    <dbReference type="NCBI Taxonomy" id="1276529"/>
    <lineage>
        <taxon>Eukaryota</taxon>
        <taxon>Fungi</taxon>
        <taxon>Dikarya</taxon>
        <taxon>Ascomycota</taxon>
        <taxon>Pezizomycotina</taxon>
        <taxon>Dothideomycetes</taxon>
        <taxon>Dothideomycetidae</taxon>
        <taxon>Mycosphaerellales</taxon>
        <taxon>Mycosphaerellaceae</taxon>
        <taxon>Zymoseptoria</taxon>
    </lineage>
</organism>
<dbReference type="Proteomes" id="UP000215453">
    <property type="component" value="Chromosome 3"/>
</dbReference>
<evidence type="ECO:0000256" key="3">
    <source>
        <dbReference type="PROSITE-ProRule" id="PRU00023"/>
    </source>
</evidence>
<accession>A0A1Y6LDJ8</accession>
<dbReference type="PANTHER" id="PTHR24198:SF165">
    <property type="entry name" value="ANKYRIN REPEAT-CONTAINING PROTEIN-RELATED"/>
    <property type="match status" value="1"/>
</dbReference>
<evidence type="ECO:0000256" key="2">
    <source>
        <dbReference type="ARBA" id="ARBA00023043"/>
    </source>
</evidence>
<dbReference type="AlphaFoldDB" id="A0A1Y6LDJ8"/>
<dbReference type="PROSITE" id="PS50088">
    <property type="entry name" value="ANK_REPEAT"/>
    <property type="match status" value="2"/>
</dbReference>
<reference evidence="4 5" key="1">
    <citation type="submission" date="2016-10" db="EMBL/GenBank/DDBJ databases">
        <authorList>
            <person name="Varghese N."/>
        </authorList>
    </citation>
    <scope>NUCLEOTIDE SEQUENCE [LARGE SCALE GENOMIC DNA]</scope>
</reference>
<dbReference type="InterPro" id="IPR036770">
    <property type="entry name" value="Ankyrin_rpt-contain_sf"/>
</dbReference>
<dbReference type="Gene3D" id="1.25.40.20">
    <property type="entry name" value="Ankyrin repeat-containing domain"/>
    <property type="match status" value="1"/>
</dbReference>
<name>A0A1Y6LDJ8_ZYMTR</name>
<dbReference type="PANTHER" id="PTHR24198">
    <property type="entry name" value="ANKYRIN REPEAT AND PROTEIN KINASE DOMAIN-CONTAINING PROTEIN"/>
    <property type="match status" value="1"/>
</dbReference>
<dbReference type="SUPFAM" id="SSF48403">
    <property type="entry name" value="Ankyrin repeat"/>
    <property type="match status" value="1"/>
</dbReference>
<evidence type="ECO:0000313" key="4">
    <source>
        <dbReference type="EMBL" id="SMY22544.1"/>
    </source>
</evidence>